<reference evidence="14 15" key="1">
    <citation type="submission" date="2017-11" db="EMBL/GenBank/DDBJ databases">
        <authorList>
            <person name="Seth-Smith MB H."/>
        </authorList>
    </citation>
    <scope>NUCLEOTIDE SEQUENCE [LARGE SCALE GENOMIC DNA]</scope>
    <source>
        <strain evidence="14">E</strain>
    </source>
</reference>
<name>A0AAJ5NGN3_9BURK</name>
<comment type="function">
    <text evidence="7">Member of the two-component regulatory system BvgS/BvgA. Phosphorylates BvgA via a four-step phosphorelay in response to environmental signals.</text>
</comment>
<evidence type="ECO:0000256" key="10">
    <source>
        <dbReference type="SAM" id="MobiDB-lite"/>
    </source>
</evidence>
<keyword evidence="11" id="KW-0812">Transmembrane</keyword>
<dbReference type="Gene3D" id="1.10.287.130">
    <property type="match status" value="1"/>
</dbReference>
<dbReference type="Gene3D" id="3.30.565.10">
    <property type="entry name" value="Histidine kinase-like ATPase, C-terminal domain"/>
    <property type="match status" value="1"/>
</dbReference>
<dbReference type="InterPro" id="IPR036097">
    <property type="entry name" value="HisK_dim/P_sf"/>
</dbReference>
<dbReference type="InterPro" id="IPR003594">
    <property type="entry name" value="HATPase_dom"/>
</dbReference>
<dbReference type="GO" id="GO:0000155">
    <property type="term" value="F:phosphorelay sensor kinase activity"/>
    <property type="evidence" value="ECO:0007669"/>
    <property type="project" value="InterPro"/>
</dbReference>
<sequence length="1034" mass="110436">MPYSTLQSIRRYQSISMFGGGIVVTILILIACGLGMASIVYGHLESERRSFMNGVEETIDEVQVSETSFRNAVANTQLIWRDLGPAPDSVVDDFFRNDQQVVIKPYPSFVVGVPGQTSQRAEVARYIALSSMLSRICAASSINRGRTLEGYHYSTRTGLFGLVPYLSRDNPVLSAPDARAHAMAGLHIDFPDPPPDANDKRPHIHWLPPYVNPVSGQVRIRLAAEARANGQPFAVLVTEYAPDYLLSWLSERESTGVFFITTADNRLISIDPGADRTIALTERLLRLNVAKGAGTTGEMAFRDGSIVFRSKLGATGWTIAYTLSWADVAADIGAGVGALAAPTLLAIAVMWLLLVRFHRRVLVPVYARSARVFDSENLCRSVIGMAPVGIGLVSRSDRRVMLASDALQQMILPHGVDHHALSAQVLAKYEAFVAGGDANATMQVDFVLDERGAAPMYLEIIARGARYQGDDVLIAAIVNVTAERRLVQSLEEAVRAADSANAAKSSFLAATSHEIRTPLNVILGNLELLERTALDTSQQSRVQTLRASAEGLLAIVSDILDFSKIEAGAMSVESIEFDVIAVIERALAAFAPIAKAKGLSLFADIDASSAQRMRGDPTRLAQVIGNLLGNAIKFTSDGHVVVRASSRRDARGAAQFVIAIEDTGIGIDSAQQAKLFKPFTQVDASITRRYGGTGLGLALCDRIVTAMGGAITVDSTPGVGSRFTVGLPLGVDVAVERAYGPIAGRTLIVVAEDEAWRTFAYPHLREWGVDVAMHSSPTAISAGCLARAHAVVLFGDTDQWRRDEIDSLGGCTPVVLASPDGPLQPDVAGRVIRVSSYSLSGLRAALARARIDTGESRALRGPAGGAARASARGNALRVLVADDPIVNGSIFHEQLDVLGCVVGSAVSGRAALDAIARGTWDVLLLGADLPDMRAAELAEAVRQRVLPSDVIVVASHLAPDDARRYAAANVEGVLTKPVMLADLRRALKRVARRRGAGFPADAAADPGTSRTAAPAERTRKIDTTRKPYKPHASK</sequence>
<dbReference type="GeneID" id="71058312"/>
<feature type="transmembrane region" description="Helical" evidence="11">
    <location>
        <begin position="20"/>
        <end position="42"/>
    </location>
</feature>
<dbReference type="Proteomes" id="UP000268684">
    <property type="component" value="Chromosome II"/>
</dbReference>
<evidence type="ECO:0000256" key="5">
    <source>
        <dbReference type="ARBA" id="ARBA00023012"/>
    </source>
</evidence>
<keyword evidence="3" id="KW-0597">Phosphoprotein</keyword>
<evidence type="ECO:0000256" key="8">
    <source>
        <dbReference type="ARBA" id="ARBA00070152"/>
    </source>
</evidence>
<dbReference type="SUPFAM" id="SSF55874">
    <property type="entry name" value="ATPase domain of HSP90 chaperone/DNA topoisomerase II/histidine kinase"/>
    <property type="match status" value="1"/>
</dbReference>
<accession>A0AAJ5NGN3</accession>
<feature type="region of interest" description="Disordered" evidence="10">
    <location>
        <begin position="996"/>
        <end position="1034"/>
    </location>
</feature>
<feature type="domain" description="Histidine kinase" evidence="12">
    <location>
        <begin position="510"/>
        <end position="731"/>
    </location>
</feature>
<evidence type="ECO:0000259" key="12">
    <source>
        <dbReference type="PROSITE" id="PS50109"/>
    </source>
</evidence>
<feature type="compositionally biased region" description="Basic and acidic residues" evidence="10">
    <location>
        <begin position="1016"/>
        <end position="1025"/>
    </location>
</feature>
<feature type="domain" description="Response regulatory" evidence="13">
    <location>
        <begin position="877"/>
        <end position="991"/>
    </location>
</feature>
<dbReference type="EC" id="2.7.13.3" evidence="2"/>
<dbReference type="SUPFAM" id="SSF52172">
    <property type="entry name" value="CheY-like"/>
    <property type="match status" value="1"/>
</dbReference>
<dbReference type="EMBL" id="LR025743">
    <property type="protein sequence ID" value="VBB15697.1"/>
    <property type="molecule type" value="Genomic_DNA"/>
</dbReference>
<dbReference type="PROSITE" id="PS50110">
    <property type="entry name" value="RESPONSE_REGULATORY"/>
    <property type="match status" value="1"/>
</dbReference>
<dbReference type="PROSITE" id="PS50109">
    <property type="entry name" value="HIS_KIN"/>
    <property type="match status" value="1"/>
</dbReference>
<dbReference type="RefSeq" id="WP_122171203.1">
    <property type="nucleotide sequence ID" value="NZ_LR025743.1"/>
</dbReference>
<proteinExistence type="predicted"/>
<keyword evidence="11" id="KW-0472">Membrane</keyword>
<evidence type="ECO:0000313" key="15">
    <source>
        <dbReference type="Proteomes" id="UP000268684"/>
    </source>
</evidence>
<dbReference type="Pfam" id="PF00512">
    <property type="entry name" value="HisKA"/>
    <property type="match status" value="1"/>
</dbReference>
<keyword evidence="5" id="KW-0902">Two-component regulatory system</keyword>
<dbReference type="SMART" id="SM00388">
    <property type="entry name" value="HisKA"/>
    <property type="match status" value="1"/>
</dbReference>
<comment type="catalytic activity">
    <reaction evidence="1">
        <text>ATP + protein L-histidine = ADP + protein N-phospho-L-histidine.</text>
        <dbReference type="EC" id="2.7.13.3"/>
    </reaction>
</comment>
<evidence type="ECO:0000259" key="13">
    <source>
        <dbReference type="PROSITE" id="PS50110"/>
    </source>
</evidence>
<feature type="compositionally biased region" description="Low complexity" evidence="10">
    <location>
        <begin position="996"/>
        <end position="1007"/>
    </location>
</feature>
<dbReference type="CDD" id="cd16922">
    <property type="entry name" value="HATPase_EvgS-ArcB-TorS-like"/>
    <property type="match status" value="1"/>
</dbReference>
<evidence type="ECO:0000256" key="9">
    <source>
        <dbReference type="PROSITE-ProRule" id="PRU00169"/>
    </source>
</evidence>
<evidence type="ECO:0000256" key="7">
    <source>
        <dbReference type="ARBA" id="ARBA00058004"/>
    </source>
</evidence>
<evidence type="ECO:0000256" key="2">
    <source>
        <dbReference type="ARBA" id="ARBA00012438"/>
    </source>
</evidence>
<evidence type="ECO:0000256" key="11">
    <source>
        <dbReference type="SAM" id="Phobius"/>
    </source>
</evidence>
<evidence type="ECO:0000256" key="3">
    <source>
        <dbReference type="ARBA" id="ARBA00022553"/>
    </source>
</evidence>
<dbReference type="SUPFAM" id="SSF47384">
    <property type="entry name" value="Homodimeric domain of signal transducing histidine kinase"/>
    <property type="match status" value="1"/>
</dbReference>
<keyword evidence="11" id="KW-1133">Transmembrane helix</keyword>
<dbReference type="Gene3D" id="3.40.50.2300">
    <property type="match status" value="1"/>
</dbReference>
<dbReference type="SMART" id="SM00448">
    <property type="entry name" value="REC"/>
    <property type="match status" value="1"/>
</dbReference>
<evidence type="ECO:0000256" key="6">
    <source>
        <dbReference type="ARBA" id="ARBA00023026"/>
    </source>
</evidence>
<dbReference type="Pfam" id="PF00072">
    <property type="entry name" value="Response_reg"/>
    <property type="match status" value="1"/>
</dbReference>
<evidence type="ECO:0000313" key="14">
    <source>
        <dbReference type="EMBL" id="VBB15697.1"/>
    </source>
</evidence>
<dbReference type="InterPro" id="IPR036890">
    <property type="entry name" value="HATPase_C_sf"/>
</dbReference>
<dbReference type="InterPro" id="IPR001789">
    <property type="entry name" value="Sig_transdc_resp-reg_receiver"/>
</dbReference>
<dbReference type="CDD" id="cd17546">
    <property type="entry name" value="REC_hyHK_CKI1_RcsC-like"/>
    <property type="match status" value="1"/>
</dbReference>
<dbReference type="FunFam" id="3.30.565.10:FF:000010">
    <property type="entry name" value="Sensor histidine kinase RcsC"/>
    <property type="match status" value="1"/>
</dbReference>
<gene>
    <name evidence="14" type="primary">rcsC_1</name>
    <name evidence="14" type="ORF">BSTAB16_5894</name>
</gene>
<comment type="caution">
    <text evidence="9">Lacks conserved residue(s) required for the propagation of feature annotation.</text>
</comment>
<feature type="transmembrane region" description="Helical" evidence="11">
    <location>
        <begin position="332"/>
        <end position="354"/>
    </location>
</feature>
<dbReference type="SMART" id="SM00387">
    <property type="entry name" value="HATPase_c"/>
    <property type="match status" value="1"/>
</dbReference>
<keyword evidence="15" id="KW-1185">Reference proteome</keyword>
<dbReference type="PANTHER" id="PTHR45339">
    <property type="entry name" value="HYBRID SIGNAL TRANSDUCTION HISTIDINE KINASE J"/>
    <property type="match status" value="1"/>
</dbReference>
<dbReference type="PRINTS" id="PR00344">
    <property type="entry name" value="BCTRLSENSOR"/>
</dbReference>
<evidence type="ECO:0000256" key="1">
    <source>
        <dbReference type="ARBA" id="ARBA00000085"/>
    </source>
</evidence>
<dbReference type="PANTHER" id="PTHR45339:SF1">
    <property type="entry name" value="HYBRID SIGNAL TRANSDUCTION HISTIDINE KINASE J"/>
    <property type="match status" value="1"/>
</dbReference>
<keyword evidence="6" id="KW-0843">Virulence</keyword>
<dbReference type="InterPro" id="IPR004358">
    <property type="entry name" value="Sig_transdc_His_kin-like_C"/>
</dbReference>
<dbReference type="InterPro" id="IPR003661">
    <property type="entry name" value="HisK_dim/P_dom"/>
</dbReference>
<dbReference type="CDD" id="cd00082">
    <property type="entry name" value="HisKA"/>
    <property type="match status" value="1"/>
</dbReference>
<protein>
    <recommendedName>
        <fullName evidence="8">Virulence sensor protein BvgS</fullName>
        <ecNumber evidence="2">2.7.13.3</ecNumber>
    </recommendedName>
</protein>
<keyword evidence="4" id="KW-0732">Signal</keyword>
<dbReference type="InterPro" id="IPR005467">
    <property type="entry name" value="His_kinase_dom"/>
</dbReference>
<evidence type="ECO:0000256" key="4">
    <source>
        <dbReference type="ARBA" id="ARBA00022729"/>
    </source>
</evidence>
<dbReference type="InterPro" id="IPR011006">
    <property type="entry name" value="CheY-like_superfamily"/>
</dbReference>
<dbReference type="AlphaFoldDB" id="A0AAJ5NGN3"/>
<organism evidence="14 15">
    <name type="scientific">Burkholderia stabilis</name>
    <dbReference type="NCBI Taxonomy" id="95485"/>
    <lineage>
        <taxon>Bacteria</taxon>
        <taxon>Pseudomonadati</taxon>
        <taxon>Pseudomonadota</taxon>
        <taxon>Betaproteobacteria</taxon>
        <taxon>Burkholderiales</taxon>
        <taxon>Burkholderiaceae</taxon>
        <taxon>Burkholderia</taxon>
        <taxon>Burkholderia cepacia complex</taxon>
    </lineage>
</organism>
<dbReference type="Pfam" id="PF02518">
    <property type="entry name" value="HATPase_c"/>
    <property type="match status" value="1"/>
</dbReference>